<evidence type="ECO:0000256" key="1">
    <source>
        <dbReference type="ARBA" id="ARBA00004123"/>
    </source>
</evidence>
<dbReference type="InterPro" id="IPR036875">
    <property type="entry name" value="Znf_CCHC_sf"/>
</dbReference>
<dbReference type="SUPFAM" id="SSF57756">
    <property type="entry name" value="Retrovirus zinc finger-like domains"/>
    <property type="match status" value="1"/>
</dbReference>
<evidence type="ECO:0000256" key="8">
    <source>
        <dbReference type="SAM" id="MobiDB-lite"/>
    </source>
</evidence>
<dbReference type="InterPro" id="IPR051644">
    <property type="entry name" value="TRAMP_AT-DNA-binding"/>
</dbReference>
<feature type="compositionally biased region" description="Polar residues" evidence="8">
    <location>
        <begin position="150"/>
        <end position="192"/>
    </location>
</feature>
<dbReference type="HOGENOM" id="CLU_357599_0_0_1"/>
<dbReference type="GO" id="GO:0071036">
    <property type="term" value="P:nuclear polyadenylation-dependent snoRNA catabolic process"/>
    <property type="evidence" value="ECO:0007669"/>
    <property type="project" value="TreeGrafter"/>
</dbReference>
<keyword evidence="3" id="KW-0677">Repeat</keyword>
<protein>
    <submittedName>
        <fullName evidence="10">Putative zinc knuckle domain-containing protein</fullName>
    </submittedName>
</protein>
<evidence type="ECO:0000259" key="9">
    <source>
        <dbReference type="PROSITE" id="PS50158"/>
    </source>
</evidence>
<dbReference type="GO" id="GO:0071031">
    <property type="term" value="P:nuclear mRNA surveillance of mRNA 3'-end processing"/>
    <property type="evidence" value="ECO:0007669"/>
    <property type="project" value="TreeGrafter"/>
</dbReference>
<feature type="compositionally biased region" description="Gly residues" evidence="8">
    <location>
        <begin position="754"/>
        <end position="776"/>
    </location>
</feature>
<gene>
    <name evidence="10" type="ORF">UCRPA7_1769</name>
</gene>
<keyword evidence="2" id="KW-0479">Metal-binding</keyword>
<dbReference type="PANTHER" id="PTHR46543">
    <property type="entry name" value="ZINC FINGER CCHC DOMAIN-CONTAINING PROTEIN 7"/>
    <property type="match status" value="1"/>
</dbReference>
<evidence type="ECO:0000256" key="3">
    <source>
        <dbReference type="ARBA" id="ARBA00022737"/>
    </source>
</evidence>
<comment type="subcellular location">
    <subcellularLocation>
        <location evidence="1">Nucleus</location>
    </subcellularLocation>
</comment>
<feature type="compositionally biased region" description="Basic and acidic residues" evidence="8">
    <location>
        <begin position="66"/>
        <end position="76"/>
    </location>
</feature>
<accession>R8BTF2</accession>
<dbReference type="Gene3D" id="4.10.60.10">
    <property type="entry name" value="Zinc finger, CCHC-type"/>
    <property type="match status" value="1"/>
</dbReference>
<dbReference type="GO" id="GO:0031499">
    <property type="term" value="C:TRAMP complex"/>
    <property type="evidence" value="ECO:0007669"/>
    <property type="project" value="TreeGrafter"/>
</dbReference>
<dbReference type="SMART" id="SM00343">
    <property type="entry name" value="ZnF_C2HC"/>
    <property type="match status" value="5"/>
</dbReference>
<dbReference type="InterPro" id="IPR001878">
    <property type="entry name" value="Znf_CCHC"/>
</dbReference>
<dbReference type="GO" id="GO:0008270">
    <property type="term" value="F:zinc ion binding"/>
    <property type="evidence" value="ECO:0007669"/>
    <property type="project" value="UniProtKB-KW"/>
</dbReference>
<dbReference type="eggNOG" id="KOG4400">
    <property type="taxonomic scope" value="Eukaryota"/>
</dbReference>
<sequence>MVDNTVAEQEPSLADAQESVVGQDLDIPDSTSQKRAAEDDSELESGEATDDSDQGRTSTFPRKRARLESLDAKSVSDDVDEGEIIESSSSSDDEQENAESDKEEDAEEEPAHAMSEPPKVPQGWNKGVSSGLRTSFGASSGLGLPKLKQTGKTNLSSSFQAANASPTQTPTAESDKSVTNPSNDTRGNSESPAYSPPENTADMDNSELPTQSKAERQGTKPLTLEDRQKIEIAVQALTLKEIKPFVRDRHPWALPALSSDFQVGVGRFLNWSLKFEEWCRDFLAANKQHLRNSPVKVERFVWDAYQHYTEQLPTLSKTFRKNIKAAATDYRSQGKLRGLVITALGDPQVSTQNAPKPATTAQIEEGEVESIPEIARPVGSQDIEMTESHHGPPQQGHSLIHRYYPGIADDAEFCLTCASLGHREDACPDKTCKFCQEAHFFYECPSRRRCGKCQQLGHTKASCKEKLALAPGEEGFIECAFCQGADHFEDNCPEIWRSYHPDTDSIRKVNKLPVFCYSCGQEGHYGGDCGIQVNRYDNNPKETWTKRSLDLYIDPESPFVALVYESPLPVVTAAPDRPNIPGRSIVPQTHIFFDDSDDEAENAFIKAPVQRQQGPGQIRISSNIDFNSQPNAQAFNPPRGPADDQNAIVLRNGKTKRGRPRRPKQAADAPVNPPLPPGPPPPAPVPGHATLPPRPAGQQNNNPNPKRGRPRRDQLPARDNNQQQMQSFFGPGGGRQQGQGQGQGQGQSYQGQGPPRGGGGSNRGRGGFSSALGGGQRPKRGGRA</sequence>
<feature type="compositionally biased region" description="Acidic residues" evidence="8">
    <location>
        <begin position="91"/>
        <end position="108"/>
    </location>
</feature>
<evidence type="ECO:0000256" key="7">
    <source>
        <dbReference type="PROSITE-ProRule" id="PRU00047"/>
    </source>
</evidence>
<dbReference type="GO" id="GO:0071038">
    <property type="term" value="P:TRAMP-dependent tRNA surveillance pathway"/>
    <property type="evidence" value="ECO:0007669"/>
    <property type="project" value="TreeGrafter"/>
</dbReference>
<evidence type="ECO:0000313" key="10">
    <source>
        <dbReference type="EMBL" id="EOO02673.1"/>
    </source>
</evidence>
<dbReference type="RefSeq" id="XP_007912539.1">
    <property type="nucleotide sequence ID" value="XM_007914348.1"/>
</dbReference>
<feature type="domain" description="CCHC-type" evidence="9">
    <location>
        <begin position="516"/>
        <end position="529"/>
    </location>
</feature>
<feature type="compositionally biased region" description="Acidic residues" evidence="8">
    <location>
        <begin position="39"/>
        <end position="52"/>
    </location>
</feature>
<dbReference type="KEGG" id="tmn:UCRPA7_1769"/>
<dbReference type="EMBL" id="KB932905">
    <property type="protein sequence ID" value="EOO02673.1"/>
    <property type="molecule type" value="Genomic_DNA"/>
</dbReference>
<feature type="compositionally biased region" description="Gly residues" evidence="8">
    <location>
        <begin position="730"/>
        <end position="745"/>
    </location>
</feature>
<evidence type="ECO:0000313" key="11">
    <source>
        <dbReference type="Proteomes" id="UP000014074"/>
    </source>
</evidence>
<feature type="region of interest" description="Disordered" evidence="8">
    <location>
        <begin position="608"/>
        <end position="784"/>
    </location>
</feature>
<feature type="compositionally biased region" description="Polar residues" evidence="8">
    <location>
        <begin position="127"/>
        <end position="138"/>
    </location>
</feature>
<dbReference type="GeneID" id="19321951"/>
<feature type="compositionally biased region" description="Basic residues" evidence="8">
    <location>
        <begin position="653"/>
        <end position="664"/>
    </location>
</feature>
<keyword evidence="11" id="KW-1185">Reference proteome</keyword>
<proteinExistence type="predicted"/>
<dbReference type="Proteomes" id="UP000014074">
    <property type="component" value="Unassembled WGS sequence"/>
</dbReference>
<feature type="compositionally biased region" description="Polar residues" evidence="8">
    <location>
        <begin position="610"/>
        <end position="634"/>
    </location>
</feature>
<evidence type="ECO:0000256" key="2">
    <source>
        <dbReference type="ARBA" id="ARBA00022723"/>
    </source>
</evidence>
<reference evidence="11" key="1">
    <citation type="journal article" date="2013" name="Genome Announc.">
        <title>Draft genome sequence of the ascomycete Phaeoacremonium aleophilum strain UCR-PA7, a causal agent of the esca disease complex in grapevines.</title>
        <authorList>
            <person name="Blanco-Ulate B."/>
            <person name="Rolshausen P."/>
            <person name="Cantu D."/>
        </authorList>
    </citation>
    <scope>NUCLEOTIDE SEQUENCE [LARGE SCALE GENOMIC DNA]</scope>
    <source>
        <strain evidence="11">UCR-PA7</strain>
    </source>
</reference>
<dbReference type="AlphaFoldDB" id="R8BTF2"/>
<name>R8BTF2_PHAM7</name>
<feature type="compositionally biased region" description="Pro residues" evidence="8">
    <location>
        <begin position="671"/>
        <end position="685"/>
    </location>
</feature>
<keyword evidence="6" id="KW-0539">Nucleus</keyword>
<evidence type="ECO:0000256" key="6">
    <source>
        <dbReference type="ARBA" id="ARBA00023242"/>
    </source>
</evidence>
<dbReference type="GO" id="GO:0071039">
    <property type="term" value="P:nuclear polyadenylation-dependent CUT catabolic process"/>
    <property type="evidence" value="ECO:0007669"/>
    <property type="project" value="TreeGrafter"/>
</dbReference>
<dbReference type="GO" id="GO:0071037">
    <property type="term" value="P:nuclear polyadenylation-dependent snRNA catabolic process"/>
    <property type="evidence" value="ECO:0007669"/>
    <property type="project" value="TreeGrafter"/>
</dbReference>
<feature type="region of interest" description="Disordered" evidence="8">
    <location>
        <begin position="1"/>
        <end position="223"/>
    </location>
</feature>
<keyword evidence="4 7" id="KW-0863">Zinc-finger</keyword>
<feature type="compositionally biased region" description="Basic and acidic residues" evidence="8">
    <location>
        <begin position="213"/>
        <end position="223"/>
    </location>
</feature>
<dbReference type="OrthoDB" id="7608935at2759"/>
<evidence type="ECO:0000256" key="4">
    <source>
        <dbReference type="ARBA" id="ARBA00022771"/>
    </source>
</evidence>
<dbReference type="GO" id="GO:0071035">
    <property type="term" value="P:nuclear polyadenylation-dependent rRNA catabolic process"/>
    <property type="evidence" value="ECO:0007669"/>
    <property type="project" value="TreeGrafter"/>
</dbReference>
<dbReference type="GO" id="GO:0003723">
    <property type="term" value="F:RNA binding"/>
    <property type="evidence" value="ECO:0007669"/>
    <property type="project" value="TreeGrafter"/>
</dbReference>
<keyword evidence="5" id="KW-0862">Zinc</keyword>
<dbReference type="PANTHER" id="PTHR46543:SF1">
    <property type="entry name" value="ZINC FINGER CCHC DOMAIN-CONTAINING PROTEIN 7"/>
    <property type="match status" value="1"/>
</dbReference>
<organism evidence="10 11">
    <name type="scientific">Phaeoacremonium minimum (strain UCR-PA7)</name>
    <name type="common">Esca disease fungus</name>
    <name type="synonym">Togninia minima</name>
    <dbReference type="NCBI Taxonomy" id="1286976"/>
    <lineage>
        <taxon>Eukaryota</taxon>
        <taxon>Fungi</taxon>
        <taxon>Dikarya</taxon>
        <taxon>Ascomycota</taxon>
        <taxon>Pezizomycotina</taxon>
        <taxon>Sordariomycetes</taxon>
        <taxon>Sordariomycetidae</taxon>
        <taxon>Togniniales</taxon>
        <taxon>Togniniaceae</taxon>
        <taxon>Phaeoacremonium</taxon>
    </lineage>
</organism>
<evidence type="ECO:0000256" key="5">
    <source>
        <dbReference type="ARBA" id="ARBA00022833"/>
    </source>
</evidence>
<dbReference type="PROSITE" id="PS50158">
    <property type="entry name" value="ZF_CCHC"/>
    <property type="match status" value="1"/>
</dbReference>